<feature type="signal peptide" evidence="2">
    <location>
        <begin position="1"/>
        <end position="20"/>
    </location>
</feature>
<keyword evidence="1" id="KW-0472">Membrane</keyword>
<evidence type="ECO:0000256" key="2">
    <source>
        <dbReference type="SAM" id="SignalP"/>
    </source>
</evidence>
<gene>
    <name evidence="3" type="ORF">ACFPBZ_28610</name>
</gene>
<keyword evidence="1" id="KW-0812">Transmembrane</keyword>
<feature type="transmembrane region" description="Helical" evidence="1">
    <location>
        <begin position="44"/>
        <end position="75"/>
    </location>
</feature>
<dbReference type="EMBL" id="JBHSIV010000061">
    <property type="protein sequence ID" value="MFC5066200.1"/>
    <property type="molecule type" value="Genomic_DNA"/>
</dbReference>
<keyword evidence="4" id="KW-1185">Reference proteome</keyword>
<reference evidence="4" key="1">
    <citation type="journal article" date="2019" name="Int. J. Syst. Evol. Microbiol.">
        <title>The Global Catalogue of Microorganisms (GCM) 10K type strain sequencing project: providing services to taxonomists for standard genome sequencing and annotation.</title>
        <authorList>
            <consortium name="The Broad Institute Genomics Platform"/>
            <consortium name="The Broad Institute Genome Sequencing Center for Infectious Disease"/>
            <person name="Wu L."/>
            <person name="Ma J."/>
        </authorList>
    </citation>
    <scope>NUCLEOTIDE SEQUENCE [LARGE SCALE GENOMIC DNA]</scope>
    <source>
        <strain evidence="4">CGMCC 4.7093</strain>
    </source>
</reference>
<sequence length="106" mass="10507">MTAAALVLLALAVLTWPAAAAPGRLRALGATAPAQDRSWRRPPPVVLTGLGALVATLLAGPGGAVAALVVGAVLLRARRGRRRESDAAAAVAGLAEGLAAFAAELR</sequence>
<feature type="chain" id="PRO_5046438864" evidence="2">
    <location>
        <begin position="21"/>
        <end position="106"/>
    </location>
</feature>
<keyword evidence="2" id="KW-0732">Signal</keyword>
<protein>
    <submittedName>
        <fullName evidence="3">Type II secretion system protein</fullName>
    </submittedName>
</protein>
<organism evidence="3 4">
    <name type="scientific">Actinomycetospora atypica</name>
    <dbReference type="NCBI Taxonomy" id="1290095"/>
    <lineage>
        <taxon>Bacteria</taxon>
        <taxon>Bacillati</taxon>
        <taxon>Actinomycetota</taxon>
        <taxon>Actinomycetes</taxon>
        <taxon>Pseudonocardiales</taxon>
        <taxon>Pseudonocardiaceae</taxon>
        <taxon>Actinomycetospora</taxon>
    </lineage>
</organism>
<keyword evidence="1" id="KW-1133">Transmembrane helix</keyword>
<dbReference type="Proteomes" id="UP001595947">
    <property type="component" value="Unassembled WGS sequence"/>
</dbReference>
<evidence type="ECO:0000256" key="1">
    <source>
        <dbReference type="SAM" id="Phobius"/>
    </source>
</evidence>
<evidence type="ECO:0000313" key="4">
    <source>
        <dbReference type="Proteomes" id="UP001595947"/>
    </source>
</evidence>
<feature type="non-terminal residue" evidence="3">
    <location>
        <position position="106"/>
    </location>
</feature>
<evidence type="ECO:0000313" key="3">
    <source>
        <dbReference type="EMBL" id="MFC5066200.1"/>
    </source>
</evidence>
<name>A0ABV9YTL7_9PSEU</name>
<comment type="caution">
    <text evidence="3">The sequence shown here is derived from an EMBL/GenBank/DDBJ whole genome shotgun (WGS) entry which is preliminary data.</text>
</comment>
<accession>A0ABV9YTL7</accession>
<proteinExistence type="predicted"/>